<dbReference type="PANTHER" id="PTHR23501:SF191">
    <property type="entry name" value="VACUOLAR BASIC AMINO ACID TRANSPORTER 4"/>
    <property type="match status" value="1"/>
</dbReference>
<dbReference type="InterPro" id="IPR011701">
    <property type="entry name" value="MFS"/>
</dbReference>
<evidence type="ECO:0000256" key="1">
    <source>
        <dbReference type="ARBA" id="ARBA00004651"/>
    </source>
</evidence>
<reference evidence="9 10" key="1">
    <citation type="submission" date="2018-12" db="EMBL/GenBank/DDBJ databases">
        <authorList>
            <person name="Meng J."/>
        </authorList>
    </citation>
    <scope>NUCLEOTIDE SEQUENCE [LARGE SCALE GENOMIC DNA]</scope>
    <source>
        <strain evidence="9 10">HT111-2</strain>
    </source>
</reference>
<feature type="transmembrane region" description="Helical" evidence="7">
    <location>
        <begin position="293"/>
        <end position="314"/>
    </location>
</feature>
<feature type="transmembrane region" description="Helical" evidence="7">
    <location>
        <begin position="326"/>
        <end position="344"/>
    </location>
</feature>
<feature type="transmembrane region" description="Helical" evidence="7">
    <location>
        <begin position="260"/>
        <end position="281"/>
    </location>
</feature>
<evidence type="ECO:0000313" key="9">
    <source>
        <dbReference type="EMBL" id="RVU70605.1"/>
    </source>
</evidence>
<feature type="domain" description="Major facilitator superfamily (MFS) profile" evidence="8">
    <location>
        <begin position="9"/>
        <end position="483"/>
    </location>
</feature>
<dbReference type="SUPFAM" id="SSF103473">
    <property type="entry name" value="MFS general substrate transporter"/>
    <property type="match status" value="1"/>
</dbReference>
<dbReference type="CDD" id="cd17502">
    <property type="entry name" value="MFS_Azr1_MDR_like"/>
    <property type="match status" value="1"/>
</dbReference>
<keyword evidence="3" id="KW-1003">Cell membrane</keyword>
<keyword evidence="6 7" id="KW-0472">Membrane</keyword>
<feature type="transmembrane region" description="Helical" evidence="7">
    <location>
        <begin position="459"/>
        <end position="478"/>
    </location>
</feature>
<keyword evidence="10" id="KW-1185">Reference proteome</keyword>
<evidence type="ECO:0000256" key="7">
    <source>
        <dbReference type="SAM" id="Phobius"/>
    </source>
</evidence>
<dbReference type="RefSeq" id="WP_127796298.1">
    <property type="nucleotide sequence ID" value="NZ_ML136884.1"/>
</dbReference>
<dbReference type="FunFam" id="1.20.1720.10:FF:000004">
    <property type="entry name" value="EmrB/QacA family drug resistance transporter"/>
    <property type="match status" value="1"/>
</dbReference>
<dbReference type="GO" id="GO:0022857">
    <property type="term" value="F:transmembrane transporter activity"/>
    <property type="evidence" value="ECO:0007669"/>
    <property type="project" value="InterPro"/>
</dbReference>
<evidence type="ECO:0000259" key="8">
    <source>
        <dbReference type="PROSITE" id="PS50850"/>
    </source>
</evidence>
<dbReference type="Proteomes" id="UP000288291">
    <property type="component" value="Unassembled WGS sequence"/>
</dbReference>
<keyword evidence="5 7" id="KW-1133">Transmembrane helix</keyword>
<dbReference type="EMBL" id="RXIA01000016">
    <property type="protein sequence ID" value="RVU70605.1"/>
    <property type="molecule type" value="Genomic_DNA"/>
</dbReference>
<dbReference type="PANTHER" id="PTHR23501">
    <property type="entry name" value="MAJOR FACILITATOR SUPERFAMILY"/>
    <property type="match status" value="1"/>
</dbReference>
<comment type="caution">
    <text evidence="9">The sequence shown here is derived from an EMBL/GenBank/DDBJ whole genome shotgun (WGS) entry which is preliminary data.</text>
</comment>
<protein>
    <submittedName>
        <fullName evidence="9">MFS transporter</fullName>
    </submittedName>
</protein>
<evidence type="ECO:0000256" key="3">
    <source>
        <dbReference type="ARBA" id="ARBA00022475"/>
    </source>
</evidence>
<evidence type="ECO:0000313" key="10">
    <source>
        <dbReference type="Proteomes" id="UP000288291"/>
    </source>
</evidence>
<feature type="transmembrane region" description="Helical" evidence="7">
    <location>
        <begin position="133"/>
        <end position="156"/>
    </location>
</feature>
<feature type="transmembrane region" description="Helical" evidence="7">
    <location>
        <begin position="99"/>
        <end position="121"/>
    </location>
</feature>
<feature type="transmembrane region" description="Helical" evidence="7">
    <location>
        <begin position="218"/>
        <end position="239"/>
    </location>
</feature>
<feature type="transmembrane region" description="Helical" evidence="7">
    <location>
        <begin position="74"/>
        <end position="93"/>
    </location>
</feature>
<accession>A0A437SUK2</accession>
<organism evidence="9 10">
    <name type="scientific">Lactobacillus xujianguonis</name>
    <dbReference type="NCBI Taxonomy" id="2495899"/>
    <lineage>
        <taxon>Bacteria</taxon>
        <taxon>Bacillati</taxon>
        <taxon>Bacillota</taxon>
        <taxon>Bacilli</taxon>
        <taxon>Lactobacillales</taxon>
        <taxon>Lactobacillaceae</taxon>
        <taxon>Lactobacillus</taxon>
    </lineage>
</organism>
<keyword evidence="2" id="KW-0813">Transport</keyword>
<gene>
    <name evidence="9" type="ORF">EJK17_06880</name>
</gene>
<dbReference type="InterPro" id="IPR020846">
    <property type="entry name" value="MFS_dom"/>
</dbReference>
<feature type="transmembrane region" description="Helical" evidence="7">
    <location>
        <begin position="43"/>
        <end position="62"/>
    </location>
</feature>
<evidence type="ECO:0000256" key="4">
    <source>
        <dbReference type="ARBA" id="ARBA00022692"/>
    </source>
</evidence>
<keyword evidence="4 7" id="KW-0812">Transmembrane</keyword>
<dbReference type="InterPro" id="IPR036259">
    <property type="entry name" value="MFS_trans_sf"/>
</dbReference>
<evidence type="ECO:0000256" key="5">
    <source>
        <dbReference type="ARBA" id="ARBA00022989"/>
    </source>
</evidence>
<dbReference type="Gene3D" id="1.20.1250.20">
    <property type="entry name" value="MFS general substrate transporter like domains"/>
    <property type="match status" value="1"/>
</dbReference>
<name>A0A437SUK2_9LACO</name>
<feature type="transmembrane region" description="Helical" evidence="7">
    <location>
        <begin position="162"/>
        <end position="181"/>
    </location>
</feature>
<sequence>MKKTNVSLVTLAIFMTTFMTAIEGTIVSTAMPTIVSDLNGLEIMNWVVSIFLLMTAVSTPLYGKLADSIGRKPVFLFGIALFVVGSSLCGISQNMYELIIFRVIQGLGSGAVQPVAITIIADLYQLEKRAKMLGLNSGFWGVASVIAPLLGGFIVQHLSWHWVFYINVPIGIIAFLLVVFFLREPHHQSNSKLDLQGTVWLIIFLLSLMIFLQELGSSVNPLIMVGLAVLMLLALVLFFKVEKRVQDPIMPLKMQKNREFSIINLITLLISGVVIGFEFYIPTWMQGINGTNASLAGFAVTPSSLMWIVGSFLIGWMLGRWGIKRTYDYMLVVLVLADLVLIFVPIYTSFWVFCVVAAFNGTAFGAIVTASQVRSQVLVSRDEIGVATSFNTLMKYLGQTMMVSVYGITFNTIIAHKLSSHPALTQGMMNKIVSAANVKYLPAHLVPQLRQVLLSGLKGVYVVSLIVIILSIVFNQFYQDKKLKNKA</sequence>
<evidence type="ECO:0000256" key="6">
    <source>
        <dbReference type="ARBA" id="ARBA00023136"/>
    </source>
</evidence>
<dbReference type="Gene3D" id="1.20.1720.10">
    <property type="entry name" value="Multidrug resistance protein D"/>
    <property type="match status" value="1"/>
</dbReference>
<comment type="subcellular location">
    <subcellularLocation>
        <location evidence="1">Cell membrane</location>
        <topology evidence="1">Multi-pass membrane protein</topology>
    </subcellularLocation>
</comment>
<dbReference type="GO" id="GO:0005886">
    <property type="term" value="C:plasma membrane"/>
    <property type="evidence" value="ECO:0007669"/>
    <property type="project" value="UniProtKB-SubCell"/>
</dbReference>
<dbReference type="PRINTS" id="PR01036">
    <property type="entry name" value="TCRTETB"/>
</dbReference>
<dbReference type="Pfam" id="PF07690">
    <property type="entry name" value="MFS_1"/>
    <property type="match status" value="1"/>
</dbReference>
<evidence type="ECO:0000256" key="2">
    <source>
        <dbReference type="ARBA" id="ARBA00022448"/>
    </source>
</evidence>
<feature type="transmembrane region" description="Helical" evidence="7">
    <location>
        <begin position="193"/>
        <end position="212"/>
    </location>
</feature>
<proteinExistence type="predicted"/>
<dbReference type="AlphaFoldDB" id="A0A437SUK2"/>
<dbReference type="PROSITE" id="PS50850">
    <property type="entry name" value="MFS"/>
    <property type="match status" value="1"/>
</dbReference>